<evidence type="ECO:0000313" key="1">
    <source>
        <dbReference type="EMBL" id="MCO8274911.1"/>
    </source>
</evidence>
<accession>A0ABT1DXY4</accession>
<dbReference type="Proteomes" id="UP001523369">
    <property type="component" value="Unassembled WGS sequence"/>
</dbReference>
<gene>
    <name evidence="1" type="ORF">M1L60_30390</name>
</gene>
<name>A0ABT1DXY4_9ACTN</name>
<dbReference type="EMBL" id="JAMYJR010000033">
    <property type="protein sequence ID" value="MCO8274911.1"/>
    <property type="molecule type" value="Genomic_DNA"/>
</dbReference>
<sequence length="258" mass="27434">MTQNGGPIALSADDELPLLRVMREVHWQVFGWTPAESSQHAPQWAEEAREAVCRAMAIAVARGGPWAGPDHVLESLLGDSGNAASRLVQRQGLDLELLTVVARRTWPDPGGEPPRRGLVDMLSRAGVLTEPGRDRGPRSGALTQRLAAGFFRVFAQASPVLALLEDEAVAETVRMGHDRTTATHLILAVLLFEEELAGSGLRPVEAYNPSCEVVLSLFRVSASAGTAPALRRALVLWVGLSPGDVSVGQAAFADVVAA</sequence>
<reference evidence="1 2" key="1">
    <citation type="submission" date="2022-06" db="EMBL/GenBank/DDBJ databases">
        <title>New Species of the Genus Actinoplanes, ActinopZanes ferrugineus.</title>
        <authorList>
            <person name="Ding P."/>
        </authorList>
    </citation>
    <scope>NUCLEOTIDE SEQUENCE [LARGE SCALE GENOMIC DNA]</scope>
    <source>
        <strain evidence="1 2">TRM88003</strain>
    </source>
</reference>
<dbReference type="SUPFAM" id="SSF81923">
    <property type="entry name" value="Double Clp-N motif"/>
    <property type="match status" value="1"/>
</dbReference>
<dbReference type="Gene3D" id="1.10.1780.10">
    <property type="entry name" value="Clp, N-terminal domain"/>
    <property type="match status" value="1"/>
</dbReference>
<organism evidence="1 2">
    <name type="scientific">Paractinoplanes aksuensis</name>
    <dbReference type="NCBI Taxonomy" id="2939490"/>
    <lineage>
        <taxon>Bacteria</taxon>
        <taxon>Bacillati</taxon>
        <taxon>Actinomycetota</taxon>
        <taxon>Actinomycetes</taxon>
        <taxon>Micromonosporales</taxon>
        <taxon>Micromonosporaceae</taxon>
        <taxon>Paractinoplanes</taxon>
    </lineage>
</organism>
<keyword evidence="2" id="KW-1185">Reference proteome</keyword>
<dbReference type="RefSeq" id="WP_253240978.1">
    <property type="nucleotide sequence ID" value="NZ_JAMYJR010000033.1"/>
</dbReference>
<evidence type="ECO:0000313" key="2">
    <source>
        <dbReference type="Proteomes" id="UP001523369"/>
    </source>
</evidence>
<dbReference type="InterPro" id="IPR036628">
    <property type="entry name" value="Clp_N_dom_sf"/>
</dbReference>
<protein>
    <submittedName>
        <fullName evidence="1">Uncharacterized protein</fullName>
    </submittedName>
</protein>
<proteinExistence type="predicted"/>
<comment type="caution">
    <text evidence="1">The sequence shown here is derived from an EMBL/GenBank/DDBJ whole genome shotgun (WGS) entry which is preliminary data.</text>
</comment>